<dbReference type="Pfam" id="PF00787">
    <property type="entry name" value="PX"/>
    <property type="match status" value="1"/>
</dbReference>
<evidence type="ECO:0000313" key="2">
    <source>
        <dbReference type="Proteomes" id="UP000192220"/>
    </source>
</evidence>
<dbReference type="STRING" id="52670.A0A2I4AJM1"/>
<reference evidence="3" key="1">
    <citation type="submission" date="2025-08" db="UniProtKB">
        <authorList>
            <consortium name="RefSeq"/>
        </authorList>
    </citation>
    <scope>IDENTIFICATION</scope>
    <source>
        <strain evidence="3">Quisiro</strain>
    </source>
</reference>
<dbReference type="InParanoid" id="A0A2I4AJM1"/>
<dbReference type="OrthoDB" id="67688at2759"/>
<dbReference type="InterPro" id="IPR036871">
    <property type="entry name" value="PX_dom_sf"/>
</dbReference>
<dbReference type="SMART" id="SM00312">
    <property type="entry name" value="PX"/>
    <property type="match status" value="1"/>
</dbReference>
<dbReference type="SUPFAM" id="SSF64268">
    <property type="entry name" value="PX domain"/>
    <property type="match status" value="1"/>
</dbReference>
<dbReference type="GO" id="GO:0035091">
    <property type="term" value="F:phosphatidylinositol binding"/>
    <property type="evidence" value="ECO:0007669"/>
    <property type="project" value="InterPro"/>
</dbReference>
<sequence>MYFTRLIESSLGSVATMYFTRLIESSLGSVATKLNFFIHNLAQMKFTSSEDRPTLSFAPRVHTVRTDGVISNLYICRHIRTSNTSNTSKAYSFVVKVEREGQQEVQLVQRTFEEFQELHNKLRLLFPSSNLPSFSNRFVIGRSRGEATADRRKDELNGYVWHLIHAAPEVAQIIPEEL</sequence>
<dbReference type="InterPro" id="IPR001683">
    <property type="entry name" value="PX_dom"/>
</dbReference>
<evidence type="ECO:0000313" key="3">
    <source>
        <dbReference type="RefSeq" id="XP_013855679.1"/>
    </source>
</evidence>
<name>A0A2I4AJM1_AUSLI</name>
<accession>A0A2I4AJM1</accession>
<dbReference type="AlphaFoldDB" id="A0A2I4AJM1"/>
<keyword evidence="2" id="KW-1185">Reference proteome</keyword>
<organism evidence="2 3">
    <name type="scientific">Austrofundulus limnaeus</name>
    <name type="common">Annual killifish</name>
    <dbReference type="NCBI Taxonomy" id="52670"/>
    <lineage>
        <taxon>Eukaryota</taxon>
        <taxon>Metazoa</taxon>
        <taxon>Chordata</taxon>
        <taxon>Craniata</taxon>
        <taxon>Vertebrata</taxon>
        <taxon>Euteleostomi</taxon>
        <taxon>Actinopterygii</taxon>
        <taxon>Neopterygii</taxon>
        <taxon>Teleostei</taxon>
        <taxon>Neoteleostei</taxon>
        <taxon>Acanthomorphata</taxon>
        <taxon>Ovalentaria</taxon>
        <taxon>Atherinomorphae</taxon>
        <taxon>Cyprinodontiformes</taxon>
        <taxon>Rivulidae</taxon>
        <taxon>Austrofundulus</taxon>
    </lineage>
</organism>
<gene>
    <name evidence="3" type="primary">LOC106511472</name>
</gene>
<dbReference type="Proteomes" id="UP000192220">
    <property type="component" value="Unplaced"/>
</dbReference>
<proteinExistence type="predicted"/>
<dbReference type="KEGG" id="alim:106511472"/>
<dbReference type="GeneID" id="106511472"/>
<dbReference type="PROSITE" id="PS50195">
    <property type="entry name" value="PX"/>
    <property type="match status" value="1"/>
</dbReference>
<feature type="domain" description="PX" evidence="1">
    <location>
        <begin position="71"/>
        <end position="178"/>
    </location>
</feature>
<protein>
    <submittedName>
        <fullName evidence="3">Phosphatidylinositol 4-phosphate 3-kinase C2 domain-containing subunit beta</fullName>
    </submittedName>
</protein>
<evidence type="ECO:0000259" key="1">
    <source>
        <dbReference type="PROSITE" id="PS50195"/>
    </source>
</evidence>
<dbReference type="Gene3D" id="3.30.1520.10">
    <property type="entry name" value="Phox-like domain"/>
    <property type="match status" value="1"/>
</dbReference>
<dbReference type="RefSeq" id="XP_013855679.1">
    <property type="nucleotide sequence ID" value="XM_014000225.1"/>
</dbReference>